<organism evidence="1 2">
    <name type="scientific">Natronoarchaeum philippinense</name>
    <dbReference type="NCBI Taxonomy" id="558529"/>
    <lineage>
        <taxon>Archaea</taxon>
        <taxon>Methanobacteriati</taxon>
        <taxon>Methanobacteriota</taxon>
        <taxon>Stenosarchaea group</taxon>
        <taxon>Halobacteria</taxon>
        <taxon>Halobacteriales</taxon>
        <taxon>Natronoarchaeaceae</taxon>
    </lineage>
</organism>
<evidence type="ECO:0008006" key="3">
    <source>
        <dbReference type="Google" id="ProtNLM"/>
    </source>
</evidence>
<evidence type="ECO:0000313" key="1">
    <source>
        <dbReference type="EMBL" id="SNZ15585.1"/>
    </source>
</evidence>
<protein>
    <recommendedName>
        <fullName evidence="3">Sporulation related domain-containing protein</fullName>
    </recommendedName>
</protein>
<dbReference type="EMBL" id="OBEJ01000003">
    <property type="protein sequence ID" value="SNZ15585.1"/>
    <property type="molecule type" value="Genomic_DNA"/>
</dbReference>
<evidence type="ECO:0000313" key="2">
    <source>
        <dbReference type="Proteomes" id="UP000219453"/>
    </source>
</evidence>
<dbReference type="Proteomes" id="UP000219453">
    <property type="component" value="Unassembled WGS sequence"/>
</dbReference>
<keyword evidence="2" id="KW-1185">Reference proteome</keyword>
<sequence length="54" mass="6105">MPAERSHDDVSEYYVTLNGDRVAGPFDDRAEAKRWADEEGTNEVGLNYMVERAA</sequence>
<gene>
    <name evidence="1" type="ORF">SAMN06269185_2524</name>
</gene>
<dbReference type="AlphaFoldDB" id="A0A285P1I3"/>
<accession>A0A285P1I3</accession>
<name>A0A285P1I3_NATPI</name>
<proteinExistence type="predicted"/>
<reference evidence="1 2" key="1">
    <citation type="submission" date="2017-09" db="EMBL/GenBank/DDBJ databases">
        <authorList>
            <person name="Ehlers B."/>
            <person name="Leendertz F.H."/>
        </authorList>
    </citation>
    <scope>NUCLEOTIDE SEQUENCE [LARGE SCALE GENOMIC DNA]</scope>
    <source>
        <strain evidence="1 2">DSM 27208</strain>
    </source>
</reference>